<evidence type="ECO:0000256" key="5">
    <source>
        <dbReference type="ARBA" id="ARBA00022840"/>
    </source>
</evidence>
<keyword evidence="2" id="KW-0547">Nucleotide-binding</keyword>
<dbReference type="GO" id="GO:0005524">
    <property type="term" value="F:ATP binding"/>
    <property type="evidence" value="ECO:0007669"/>
    <property type="project" value="UniProtKB-KW"/>
</dbReference>
<evidence type="ECO:0000256" key="6">
    <source>
        <dbReference type="ARBA" id="ARBA00048432"/>
    </source>
</evidence>
<sequence length="754" mass="85280">MPKKKTPDGEVRDLISYIKGEKRMQTDESSEYYEREHFEREEDDSPKSYFKDELPNNEFLVKEDGNIETMVDYQRFISKCIYYEIGLDGHIGSNAKIENEEEGRFSTNVVIDGQIKKALGFNGRPFESTNQAFFLVTDGEFRCCKIESYDFGDDVLEVKATLFPWEESSAFKEMVQNYQGSKFRIVPCPNSLNVAIFRLRDLPYSKFQNLFLSKPLAIKEASDEAPKEKPLLVDPAFKNLNDSQQRFIKSALSNPLTVLRGPPGTGKTETIFQFIINYLERARSNELFERYELPNVAVKENGVKKKDLKPRVLVVAGSNVAVDNILAKLIKLNKIAPLRILSSAQKDGYDRESEFGPYCLHNIVLSQYIEENPDQLGVGFSGVQDPEKFADNLMGDSSNWKLAKKSLEVVLNAEVILTTTYISASALLKKVNIDCIIMDESSQVSEIDSILPLAREEIKKVVLVGDENQLQPFAGNSDATKSSLFDQIIQSEETFGQWIQMLDTQYRMHPAISAFSIEKIYENKLKDGVDANDRILDNGPGPLVFVDYWSKYQVIPELKEMKNGKSFLNRGEAKLIVEIIKKLMYSTSLKLNEIGIVTPYAAQKDHIAHVLGKDRLINPRGDRALGDFASSEGFVRKRKETMKVVNGIMIGSIDVFQGHEKPVIIFSTVRSNDDGETGFLKSKRRLNVGITRAQYSLIMVGNYKCLQDSDPFLDDMLRHFETRGRIIETDEFLKEKWTNDGGDTTASSAATGIS</sequence>
<dbReference type="InterPro" id="IPR014001">
    <property type="entry name" value="Helicase_ATP-bd"/>
</dbReference>
<evidence type="ECO:0000256" key="2">
    <source>
        <dbReference type="ARBA" id="ARBA00022741"/>
    </source>
</evidence>
<dbReference type="RefSeq" id="XP_019035963.1">
    <property type="nucleotide sequence ID" value="XM_019183956.1"/>
</dbReference>
<keyword evidence="4" id="KW-0347">Helicase</keyword>
<dbReference type="OrthoDB" id="6513042at2759"/>
<dbReference type="GO" id="GO:0016787">
    <property type="term" value="F:hydrolase activity"/>
    <property type="evidence" value="ECO:0007669"/>
    <property type="project" value="UniProtKB-KW"/>
</dbReference>
<dbReference type="Pfam" id="PF13086">
    <property type="entry name" value="AAA_11"/>
    <property type="match status" value="2"/>
</dbReference>
<dbReference type="GeneID" id="30201202"/>
<dbReference type="SMART" id="SM00487">
    <property type="entry name" value="DEXDc"/>
    <property type="match status" value="1"/>
</dbReference>
<dbReference type="Proteomes" id="UP000094112">
    <property type="component" value="Unassembled WGS sequence"/>
</dbReference>
<comment type="similarity">
    <text evidence="1">Belongs to the DNA2/NAM7 helicase family.</text>
</comment>
<dbReference type="InterPro" id="IPR050534">
    <property type="entry name" value="Coronavir_polyprotein_1ab"/>
</dbReference>
<dbReference type="CDD" id="cd18808">
    <property type="entry name" value="SF1_C_Upf1"/>
    <property type="match status" value="1"/>
</dbReference>
<keyword evidence="10" id="KW-1185">Reference proteome</keyword>
<evidence type="ECO:0000259" key="8">
    <source>
        <dbReference type="SMART" id="SM00487"/>
    </source>
</evidence>
<protein>
    <recommendedName>
        <fullName evidence="8">Helicase ATP-binding domain-containing protein</fullName>
    </recommendedName>
</protein>
<comment type="catalytic activity">
    <reaction evidence="6">
        <text>ATP + H2O = ADP + phosphate + H(+)</text>
        <dbReference type="Rhea" id="RHEA:13065"/>
        <dbReference type="ChEBI" id="CHEBI:15377"/>
        <dbReference type="ChEBI" id="CHEBI:15378"/>
        <dbReference type="ChEBI" id="CHEBI:30616"/>
        <dbReference type="ChEBI" id="CHEBI:43474"/>
        <dbReference type="ChEBI" id="CHEBI:456216"/>
        <dbReference type="EC" id="3.6.4.12"/>
    </reaction>
    <physiologicalReaction direction="left-to-right" evidence="6">
        <dbReference type="Rhea" id="RHEA:13066"/>
    </physiologicalReaction>
</comment>
<dbReference type="InterPro" id="IPR047187">
    <property type="entry name" value="SF1_C_Upf1"/>
</dbReference>
<dbReference type="EMBL" id="KV454215">
    <property type="protein sequence ID" value="ODQ56756.1"/>
    <property type="molecule type" value="Genomic_DNA"/>
</dbReference>
<proteinExistence type="inferred from homology"/>
<gene>
    <name evidence="9" type="ORF">WICANDRAFT_65639</name>
</gene>
<evidence type="ECO:0000256" key="4">
    <source>
        <dbReference type="ARBA" id="ARBA00022806"/>
    </source>
</evidence>
<dbReference type="GO" id="GO:0043139">
    <property type="term" value="F:5'-3' DNA helicase activity"/>
    <property type="evidence" value="ECO:0007669"/>
    <property type="project" value="TreeGrafter"/>
</dbReference>
<evidence type="ECO:0000256" key="3">
    <source>
        <dbReference type="ARBA" id="ARBA00022801"/>
    </source>
</evidence>
<accession>A0A1E3NUF2</accession>
<dbReference type="InterPro" id="IPR041677">
    <property type="entry name" value="DNA2/NAM7_AAA_11"/>
</dbReference>
<dbReference type="Pfam" id="PF13087">
    <property type="entry name" value="AAA_12"/>
    <property type="match status" value="1"/>
</dbReference>
<dbReference type="PANTHER" id="PTHR43788:SF8">
    <property type="entry name" value="DNA-BINDING PROTEIN SMUBP-2"/>
    <property type="match status" value="1"/>
</dbReference>
<dbReference type="Gene3D" id="3.40.50.300">
    <property type="entry name" value="P-loop containing nucleotide triphosphate hydrolases"/>
    <property type="match status" value="2"/>
</dbReference>
<feature type="domain" description="Helicase ATP-binding" evidence="8">
    <location>
        <begin position="236"/>
        <end position="488"/>
    </location>
</feature>
<name>A0A1E3NUF2_WICAA</name>
<keyword evidence="3" id="KW-0378">Hydrolase</keyword>
<dbReference type="PANTHER" id="PTHR43788">
    <property type="entry name" value="DNA2/NAM7 HELICASE FAMILY MEMBER"/>
    <property type="match status" value="1"/>
</dbReference>
<evidence type="ECO:0000256" key="1">
    <source>
        <dbReference type="ARBA" id="ARBA00007913"/>
    </source>
</evidence>
<evidence type="ECO:0000313" key="9">
    <source>
        <dbReference type="EMBL" id="ODQ56756.1"/>
    </source>
</evidence>
<keyword evidence="5" id="KW-0067">ATP-binding</keyword>
<reference evidence="9 10" key="1">
    <citation type="journal article" date="2016" name="Proc. Natl. Acad. Sci. U.S.A.">
        <title>Comparative genomics of biotechnologically important yeasts.</title>
        <authorList>
            <person name="Riley R."/>
            <person name="Haridas S."/>
            <person name="Wolfe K.H."/>
            <person name="Lopes M.R."/>
            <person name="Hittinger C.T."/>
            <person name="Goeker M."/>
            <person name="Salamov A.A."/>
            <person name="Wisecaver J.H."/>
            <person name="Long T.M."/>
            <person name="Calvey C.H."/>
            <person name="Aerts A.L."/>
            <person name="Barry K.W."/>
            <person name="Choi C."/>
            <person name="Clum A."/>
            <person name="Coughlan A.Y."/>
            <person name="Deshpande S."/>
            <person name="Douglass A.P."/>
            <person name="Hanson S.J."/>
            <person name="Klenk H.-P."/>
            <person name="LaButti K.M."/>
            <person name="Lapidus A."/>
            <person name="Lindquist E.A."/>
            <person name="Lipzen A.M."/>
            <person name="Meier-Kolthoff J.P."/>
            <person name="Ohm R.A."/>
            <person name="Otillar R.P."/>
            <person name="Pangilinan J.L."/>
            <person name="Peng Y."/>
            <person name="Rokas A."/>
            <person name="Rosa C.A."/>
            <person name="Scheuner C."/>
            <person name="Sibirny A.A."/>
            <person name="Slot J.C."/>
            <person name="Stielow J.B."/>
            <person name="Sun H."/>
            <person name="Kurtzman C.P."/>
            <person name="Blackwell M."/>
            <person name="Grigoriev I.V."/>
            <person name="Jeffries T.W."/>
        </authorList>
    </citation>
    <scope>NUCLEOTIDE SEQUENCE [LARGE SCALE GENOMIC DNA]</scope>
    <source>
        <strain evidence="10">ATCC 58044 / CBS 1984 / NCYC 433 / NRRL Y-366-8</strain>
    </source>
</reference>
<dbReference type="InterPro" id="IPR041679">
    <property type="entry name" value="DNA2/NAM7-like_C"/>
</dbReference>
<organism evidence="9 10">
    <name type="scientific">Wickerhamomyces anomalus (strain ATCC 58044 / CBS 1984 / NCYC 433 / NRRL Y-366-8)</name>
    <name type="common">Yeast</name>
    <name type="synonym">Hansenula anomala</name>
    <dbReference type="NCBI Taxonomy" id="683960"/>
    <lineage>
        <taxon>Eukaryota</taxon>
        <taxon>Fungi</taxon>
        <taxon>Dikarya</taxon>
        <taxon>Ascomycota</taxon>
        <taxon>Saccharomycotina</taxon>
        <taxon>Saccharomycetes</taxon>
        <taxon>Phaffomycetales</taxon>
        <taxon>Wickerhamomycetaceae</taxon>
        <taxon>Wickerhamomyces</taxon>
    </lineage>
</organism>
<dbReference type="AlphaFoldDB" id="A0A1E3NUF2"/>
<evidence type="ECO:0000256" key="7">
    <source>
        <dbReference type="SAM" id="MobiDB-lite"/>
    </source>
</evidence>
<feature type="region of interest" description="Disordered" evidence="7">
    <location>
        <begin position="23"/>
        <end position="49"/>
    </location>
</feature>
<evidence type="ECO:0000313" key="10">
    <source>
        <dbReference type="Proteomes" id="UP000094112"/>
    </source>
</evidence>
<dbReference type="SUPFAM" id="SSF52540">
    <property type="entry name" value="P-loop containing nucleoside triphosphate hydrolases"/>
    <property type="match status" value="1"/>
</dbReference>
<dbReference type="STRING" id="683960.A0A1E3NUF2"/>
<dbReference type="InterPro" id="IPR027417">
    <property type="entry name" value="P-loop_NTPase"/>
</dbReference>